<dbReference type="Gene3D" id="2.60.40.790">
    <property type="match status" value="1"/>
</dbReference>
<comment type="caution">
    <text evidence="6">The sequence shown here is derived from an EMBL/GenBank/DDBJ whole genome shotgun (WGS) entry which is preliminary data.</text>
</comment>
<dbReference type="InterPro" id="IPR008978">
    <property type="entry name" value="HSP20-like_chaperone"/>
</dbReference>
<evidence type="ECO:0000256" key="4">
    <source>
        <dbReference type="SAM" id="MobiDB-lite"/>
    </source>
</evidence>
<protein>
    <submittedName>
        <fullName evidence="6">HSP20-like chaperone</fullName>
    </submittedName>
</protein>
<dbReference type="Pfam" id="PF00011">
    <property type="entry name" value="HSP20"/>
    <property type="match status" value="1"/>
</dbReference>
<proteinExistence type="inferred from homology"/>
<feature type="compositionally biased region" description="Pro residues" evidence="4">
    <location>
        <begin position="48"/>
        <end position="60"/>
    </location>
</feature>
<dbReference type="AlphaFoldDB" id="A0AA39YAT7"/>
<reference evidence="6" key="1">
    <citation type="submission" date="2023-06" db="EMBL/GenBank/DDBJ databases">
        <title>Genome-scale phylogeny and comparative genomics of the fungal order Sordariales.</title>
        <authorList>
            <consortium name="Lawrence Berkeley National Laboratory"/>
            <person name="Hensen N."/>
            <person name="Bonometti L."/>
            <person name="Westerberg I."/>
            <person name="Brannstrom I.O."/>
            <person name="Guillou S."/>
            <person name="Cros-Aarteil S."/>
            <person name="Calhoun S."/>
            <person name="Haridas S."/>
            <person name="Kuo A."/>
            <person name="Mondo S."/>
            <person name="Pangilinan J."/>
            <person name="Riley R."/>
            <person name="Labutti K."/>
            <person name="Andreopoulos B."/>
            <person name="Lipzen A."/>
            <person name="Chen C."/>
            <person name="Yanf M."/>
            <person name="Daum C."/>
            <person name="Ng V."/>
            <person name="Clum A."/>
            <person name="Steindorff A."/>
            <person name="Ohm R."/>
            <person name="Martin F."/>
            <person name="Silar P."/>
            <person name="Natvig D."/>
            <person name="Lalanne C."/>
            <person name="Gautier V."/>
            <person name="Ament-Velasquez S.L."/>
            <person name="Kruys A."/>
            <person name="Hutchinson M.I."/>
            <person name="Powell A.J."/>
            <person name="Barry K."/>
            <person name="Miller A.N."/>
            <person name="Grigoriev I.V."/>
            <person name="Debuchy R."/>
            <person name="Gladieux P."/>
            <person name="Thoren M.H."/>
            <person name="Johannesson H."/>
        </authorList>
    </citation>
    <scope>NUCLEOTIDE SEQUENCE</scope>
    <source>
        <strain evidence="6">SMH2532-1</strain>
    </source>
</reference>
<comment type="similarity">
    <text evidence="2 3">Belongs to the small heat shock protein (HSP20) family.</text>
</comment>
<sequence length="248" mass="27126">MAAYITRHLPHLPAPRHLTSIHSDGLKTTIIPPLPLSPPPTATTTSPTTPPPEPSPPALAPAPTNTHVFDQDTFAHFLHAFHEHYNPYPSGTQMTTPIGTTHPHFDLVESKTTYTIYGELPGLKRSDVHVETNDLMFTVTISGVLRRSIPAEVENLEAVAEFYGGEGEDGGKDGKKDVEGGLHWHVQERQVGTFKRQFHLPMGLGNMAKVKASMEDGLLTVSVPKTVAEVYREGVQHRRKVVVGDGVE</sequence>
<dbReference type="PANTHER" id="PTHR11527">
    <property type="entry name" value="HEAT-SHOCK PROTEIN 20 FAMILY MEMBER"/>
    <property type="match status" value="1"/>
</dbReference>
<gene>
    <name evidence="6" type="ORF">B0T16DRAFT_409599</name>
</gene>
<feature type="region of interest" description="Disordered" evidence="4">
    <location>
        <begin position="29"/>
        <end position="65"/>
    </location>
</feature>
<organism evidence="6 7">
    <name type="scientific">Cercophora newfieldiana</name>
    <dbReference type="NCBI Taxonomy" id="92897"/>
    <lineage>
        <taxon>Eukaryota</taxon>
        <taxon>Fungi</taxon>
        <taxon>Dikarya</taxon>
        <taxon>Ascomycota</taxon>
        <taxon>Pezizomycotina</taxon>
        <taxon>Sordariomycetes</taxon>
        <taxon>Sordariomycetidae</taxon>
        <taxon>Sordariales</taxon>
        <taxon>Lasiosphaeriaceae</taxon>
        <taxon>Cercophora</taxon>
    </lineage>
</organism>
<keyword evidence="7" id="KW-1185">Reference proteome</keyword>
<dbReference type="SUPFAM" id="SSF49764">
    <property type="entry name" value="HSP20-like chaperones"/>
    <property type="match status" value="1"/>
</dbReference>
<evidence type="ECO:0000313" key="6">
    <source>
        <dbReference type="EMBL" id="KAK0649199.1"/>
    </source>
</evidence>
<dbReference type="CDD" id="cd06464">
    <property type="entry name" value="ACD_sHsps-like"/>
    <property type="match status" value="1"/>
</dbReference>
<evidence type="ECO:0000256" key="2">
    <source>
        <dbReference type="PROSITE-ProRule" id="PRU00285"/>
    </source>
</evidence>
<name>A0AA39YAT7_9PEZI</name>
<dbReference type="PROSITE" id="PS01031">
    <property type="entry name" value="SHSP"/>
    <property type="match status" value="1"/>
</dbReference>
<feature type="compositionally biased region" description="Pro residues" evidence="4">
    <location>
        <begin position="32"/>
        <end position="41"/>
    </location>
</feature>
<evidence type="ECO:0000256" key="3">
    <source>
        <dbReference type="RuleBase" id="RU003616"/>
    </source>
</evidence>
<evidence type="ECO:0000256" key="1">
    <source>
        <dbReference type="ARBA" id="ARBA00023016"/>
    </source>
</evidence>
<dbReference type="EMBL" id="JAULSV010000003">
    <property type="protein sequence ID" value="KAK0649199.1"/>
    <property type="molecule type" value="Genomic_DNA"/>
</dbReference>
<evidence type="ECO:0000313" key="7">
    <source>
        <dbReference type="Proteomes" id="UP001174936"/>
    </source>
</evidence>
<dbReference type="Proteomes" id="UP001174936">
    <property type="component" value="Unassembled WGS sequence"/>
</dbReference>
<dbReference type="InterPro" id="IPR031107">
    <property type="entry name" value="Small_HSP"/>
</dbReference>
<feature type="domain" description="SHSP" evidence="5">
    <location>
        <begin position="96"/>
        <end position="240"/>
    </location>
</feature>
<dbReference type="InterPro" id="IPR002068">
    <property type="entry name" value="A-crystallin/Hsp20_dom"/>
</dbReference>
<keyword evidence="1" id="KW-0346">Stress response</keyword>
<accession>A0AA39YAT7</accession>
<evidence type="ECO:0000259" key="5">
    <source>
        <dbReference type="PROSITE" id="PS01031"/>
    </source>
</evidence>